<protein>
    <submittedName>
        <fullName evidence="1">Uncharacterized protein</fullName>
    </submittedName>
</protein>
<proteinExistence type="predicted"/>
<organism evidence="1 2">
    <name type="scientific">Arthrobacter nitrophenolicus</name>
    <dbReference type="NCBI Taxonomy" id="683150"/>
    <lineage>
        <taxon>Bacteria</taxon>
        <taxon>Bacillati</taxon>
        <taxon>Actinomycetota</taxon>
        <taxon>Actinomycetes</taxon>
        <taxon>Micrococcales</taxon>
        <taxon>Micrococcaceae</taxon>
        <taxon>Arthrobacter</taxon>
    </lineage>
</organism>
<evidence type="ECO:0000313" key="1">
    <source>
        <dbReference type="EMBL" id="TDL34055.1"/>
    </source>
</evidence>
<dbReference type="Gene3D" id="1.10.1740.10">
    <property type="match status" value="1"/>
</dbReference>
<dbReference type="RefSeq" id="WP_133350790.1">
    <property type="nucleotide sequence ID" value="NZ_SMZQ01000009.1"/>
</dbReference>
<dbReference type="AlphaFoldDB" id="A0A4R5XT02"/>
<dbReference type="GO" id="GO:0006352">
    <property type="term" value="P:DNA-templated transcription initiation"/>
    <property type="evidence" value="ECO:0007669"/>
    <property type="project" value="InterPro"/>
</dbReference>
<evidence type="ECO:0000313" key="2">
    <source>
        <dbReference type="Proteomes" id="UP000294621"/>
    </source>
</evidence>
<name>A0A4R5XT02_9MICC</name>
<gene>
    <name evidence="1" type="ORF">E2R57_16235</name>
</gene>
<dbReference type="InterPro" id="IPR013325">
    <property type="entry name" value="RNA_pol_sigma_r2"/>
</dbReference>
<dbReference type="GO" id="GO:0003700">
    <property type="term" value="F:DNA-binding transcription factor activity"/>
    <property type="evidence" value="ECO:0007669"/>
    <property type="project" value="InterPro"/>
</dbReference>
<dbReference type="SUPFAM" id="SSF88946">
    <property type="entry name" value="Sigma2 domain of RNA polymerase sigma factors"/>
    <property type="match status" value="1"/>
</dbReference>
<dbReference type="Proteomes" id="UP000294621">
    <property type="component" value="Unassembled WGS sequence"/>
</dbReference>
<dbReference type="OrthoDB" id="4906898at2"/>
<comment type="caution">
    <text evidence="1">The sequence shown here is derived from an EMBL/GenBank/DDBJ whole genome shotgun (WGS) entry which is preliminary data.</text>
</comment>
<reference evidence="1 2" key="1">
    <citation type="submission" date="2019-03" db="EMBL/GenBank/DDBJ databases">
        <title>Genome Sequencing and Assembly of Various Microbes Isolated from Partially Reclaimed Soil and Acid Mine Drainage (AMD) Site.</title>
        <authorList>
            <person name="Steinbock B."/>
            <person name="Bechtold R."/>
            <person name="Sevigny J.L."/>
            <person name="Thomas D."/>
            <person name="Cuthill L.R."/>
            <person name="Aveiro Johannsen E.J."/>
            <person name="Thomas K."/>
            <person name="Ghosh A."/>
        </authorList>
    </citation>
    <scope>NUCLEOTIDE SEQUENCE [LARGE SCALE GENOMIC DNA]</scope>
    <source>
        <strain evidence="1 2">S-A1</strain>
    </source>
</reference>
<sequence>MEIESAAFQAKNQSRTPVGVDISLCGSPPPGEPLIPIDRILVAVDGVQRYVVSRLGRIGRSCDVDDVMQEIRVAVWDGVAKGRYRELPGIPFEAWVQGVCNKICAAHIRRELSHQTLPLLVDFTTTEGSPEVLAVIGFPAVSGSAEDCIDQAWAHSMLDLVHRNVTEETWKLAISSLVGPRRYGPPSPQDRRRWHAVTVVRQTAKTINTALKCHPEPGLGLDGLCRLAASCLPTKVLRRVAQSIVRPGLRGPERSAQMAVLATELGVSERYIAVNIGFARQLYRAAWRVIQHEANVPAV</sequence>
<accession>A0A4R5XT02</accession>
<dbReference type="EMBL" id="SMZQ01000009">
    <property type="protein sequence ID" value="TDL34055.1"/>
    <property type="molecule type" value="Genomic_DNA"/>
</dbReference>